<evidence type="ECO:0000313" key="4">
    <source>
        <dbReference type="Proteomes" id="UP001285441"/>
    </source>
</evidence>
<proteinExistence type="predicted"/>
<accession>A0AAE0NQ53</accession>
<keyword evidence="2" id="KW-1133">Transmembrane helix</keyword>
<feature type="transmembrane region" description="Helical" evidence="2">
    <location>
        <begin position="115"/>
        <end position="135"/>
    </location>
</feature>
<evidence type="ECO:0000256" key="1">
    <source>
        <dbReference type="SAM" id="MobiDB-lite"/>
    </source>
</evidence>
<dbReference type="AlphaFoldDB" id="A0AAE0NQ53"/>
<feature type="transmembrane region" description="Helical" evidence="2">
    <location>
        <begin position="580"/>
        <end position="602"/>
    </location>
</feature>
<feature type="transmembrane region" description="Helical" evidence="2">
    <location>
        <begin position="39"/>
        <end position="56"/>
    </location>
</feature>
<dbReference type="EMBL" id="JAULSW010000004">
    <property type="protein sequence ID" value="KAK3385609.1"/>
    <property type="molecule type" value="Genomic_DNA"/>
</dbReference>
<gene>
    <name evidence="3" type="ORF">B0H63DRAFT_185332</name>
</gene>
<protein>
    <submittedName>
        <fullName evidence="3">Uncharacterized protein</fullName>
    </submittedName>
</protein>
<name>A0AAE0NQ53_9PEZI</name>
<keyword evidence="4" id="KW-1185">Reference proteome</keyword>
<reference evidence="3" key="2">
    <citation type="submission" date="2023-06" db="EMBL/GenBank/DDBJ databases">
        <authorList>
            <consortium name="Lawrence Berkeley National Laboratory"/>
            <person name="Haridas S."/>
            <person name="Hensen N."/>
            <person name="Bonometti L."/>
            <person name="Westerberg I."/>
            <person name="Brannstrom I.O."/>
            <person name="Guillou S."/>
            <person name="Cros-Aarteil S."/>
            <person name="Calhoun S."/>
            <person name="Kuo A."/>
            <person name="Mondo S."/>
            <person name="Pangilinan J."/>
            <person name="Riley R."/>
            <person name="LaButti K."/>
            <person name="Andreopoulos B."/>
            <person name="Lipzen A."/>
            <person name="Chen C."/>
            <person name="Yanf M."/>
            <person name="Daum C."/>
            <person name="Ng V."/>
            <person name="Clum A."/>
            <person name="Steindorff A."/>
            <person name="Ohm R."/>
            <person name="Martin F."/>
            <person name="Silar P."/>
            <person name="Natvig D."/>
            <person name="Lalanne C."/>
            <person name="Gautier V."/>
            <person name="Ament-velasquez S.L."/>
            <person name="Kruys A."/>
            <person name="Hutchinson M.I."/>
            <person name="Powell A.J."/>
            <person name="Barry K."/>
            <person name="Miller A.N."/>
            <person name="Grigoriev I.V."/>
            <person name="Debuchy R."/>
            <person name="Gladieux P."/>
            <person name="Thoren M.H."/>
            <person name="Johannesson H."/>
        </authorList>
    </citation>
    <scope>NUCLEOTIDE SEQUENCE</scope>
    <source>
        <strain evidence="3">CBS 232.78</strain>
    </source>
</reference>
<keyword evidence="2" id="KW-0812">Transmembrane</keyword>
<evidence type="ECO:0000313" key="3">
    <source>
        <dbReference type="EMBL" id="KAK3385609.1"/>
    </source>
</evidence>
<keyword evidence="2" id="KW-0472">Membrane</keyword>
<evidence type="ECO:0000256" key="2">
    <source>
        <dbReference type="SAM" id="Phobius"/>
    </source>
</evidence>
<comment type="caution">
    <text evidence="3">The sequence shown here is derived from an EMBL/GenBank/DDBJ whole genome shotgun (WGS) entry which is preliminary data.</text>
</comment>
<dbReference type="Proteomes" id="UP001285441">
    <property type="component" value="Unassembled WGS sequence"/>
</dbReference>
<organism evidence="3 4">
    <name type="scientific">Podospora didyma</name>
    <dbReference type="NCBI Taxonomy" id="330526"/>
    <lineage>
        <taxon>Eukaryota</taxon>
        <taxon>Fungi</taxon>
        <taxon>Dikarya</taxon>
        <taxon>Ascomycota</taxon>
        <taxon>Pezizomycotina</taxon>
        <taxon>Sordariomycetes</taxon>
        <taxon>Sordariomycetidae</taxon>
        <taxon>Sordariales</taxon>
        <taxon>Podosporaceae</taxon>
        <taxon>Podospora</taxon>
    </lineage>
</organism>
<feature type="region of interest" description="Disordered" evidence="1">
    <location>
        <begin position="677"/>
        <end position="705"/>
    </location>
</feature>
<sequence>MEIESRPISYNVRIGTWVNWSRGRVFGSTLTLTRANGNLVIAFTAFFVAFVSSRFWRIACISFHRYYSTSKPKDALHHQRQVILRNSATPEAGLWTLWTLILAWRHLARRPISRILPAFVSAALCISAFAVAGGFSSQISTGIGNEVLVNGTNCALVDEETNLLSNVALFFGSQTRRISNAANYARQCYNTAASGTNDSPMFDCNSFVTNRLPGSVNTEARCPFKDGICRSNSSNLFMDTGFIDSHKHLGINAPPDARILFREVSHCAPLHTRGFNGTVTGDEEEYTAYYYGSSPNISRFATEWENRTLMVPNLKSQYMRQLDNSDRNVGVTYRLIRLTATISRGVVQRRSSSFKPIPSLQRLDGDVSIIFLIGNGVSFLAPVNDPWYRGTVSTGPDAGAHEPNSKQGVSIYSPEDAASPMGCVEQYQFCRSESQCGPLASRVDALYGAAPLFDLRPRDLNQVKAGNTSTGSKFNWFVRTFGFLSPSGPSGIVIFSGADVLLSQQTLRAGLQAPLPDDQWKRDVTHFWNTWLATLQVGFVELANRRHDPAFDQFLIPPADQYQRDMCYNQKIQSRQHTSFSMFGLCFVLMTGIVIAIMSYILEPLFSWLDNKRHTASGHRKDVEWTTNEMVHLQSLGFKGLGRGTWSHFYDNIPVTEAHELLDPLLFEHDVVEKHGESATSVTEVEDHHPVSAGNEDTVHAIRAN</sequence>
<reference evidence="3" key="1">
    <citation type="journal article" date="2023" name="Mol. Phylogenet. Evol.">
        <title>Genome-scale phylogeny and comparative genomics of the fungal order Sordariales.</title>
        <authorList>
            <person name="Hensen N."/>
            <person name="Bonometti L."/>
            <person name="Westerberg I."/>
            <person name="Brannstrom I.O."/>
            <person name="Guillou S."/>
            <person name="Cros-Aarteil S."/>
            <person name="Calhoun S."/>
            <person name="Haridas S."/>
            <person name="Kuo A."/>
            <person name="Mondo S."/>
            <person name="Pangilinan J."/>
            <person name="Riley R."/>
            <person name="LaButti K."/>
            <person name="Andreopoulos B."/>
            <person name="Lipzen A."/>
            <person name="Chen C."/>
            <person name="Yan M."/>
            <person name="Daum C."/>
            <person name="Ng V."/>
            <person name="Clum A."/>
            <person name="Steindorff A."/>
            <person name="Ohm R.A."/>
            <person name="Martin F."/>
            <person name="Silar P."/>
            <person name="Natvig D.O."/>
            <person name="Lalanne C."/>
            <person name="Gautier V."/>
            <person name="Ament-Velasquez S.L."/>
            <person name="Kruys A."/>
            <person name="Hutchinson M.I."/>
            <person name="Powell A.J."/>
            <person name="Barry K."/>
            <person name="Miller A.N."/>
            <person name="Grigoriev I.V."/>
            <person name="Debuchy R."/>
            <person name="Gladieux P."/>
            <person name="Hiltunen Thoren M."/>
            <person name="Johannesson H."/>
        </authorList>
    </citation>
    <scope>NUCLEOTIDE SEQUENCE</scope>
    <source>
        <strain evidence="3">CBS 232.78</strain>
    </source>
</reference>